<protein>
    <recommendedName>
        <fullName evidence="3">Reverse transcriptase</fullName>
    </recommendedName>
</protein>
<reference evidence="1 2" key="1">
    <citation type="submission" date="2024-06" db="EMBL/GenBank/DDBJ databases">
        <title>The draft genome of Grus japonensis, version 3.</title>
        <authorList>
            <person name="Nabeshima K."/>
            <person name="Suzuki S."/>
            <person name="Onuma M."/>
        </authorList>
    </citation>
    <scope>NUCLEOTIDE SEQUENCE [LARGE SCALE GENOMIC DNA]</scope>
    <source>
        <strain evidence="1 2">451A</strain>
    </source>
</reference>
<sequence>MKLNKAKCKVLHVGRHNPKHNYRLSGERIESSPEEKDLAVLIDEDLNMSQQRALAAQKANRIPGCIKTSKNSRSREGILPLYSTLVTPHLEYCIHLWGPQYKKDMELLERVQRRATKLIRGLEHKAPGRP</sequence>
<name>A0ABC9VX77_GRUJA</name>
<evidence type="ECO:0008006" key="3">
    <source>
        <dbReference type="Google" id="ProtNLM"/>
    </source>
</evidence>
<dbReference type="Proteomes" id="UP001623348">
    <property type="component" value="Unassembled WGS sequence"/>
</dbReference>
<proteinExistence type="predicted"/>
<organism evidence="1 2">
    <name type="scientific">Grus japonensis</name>
    <name type="common">Japanese crane</name>
    <name type="synonym">Red-crowned crane</name>
    <dbReference type="NCBI Taxonomy" id="30415"/>
    <lineage>
        <taxon>Eukaryota</taxon>
        <taxon>Metazoa</taxon>
        <taxon>Chordata</taxon>
        <taxon>Craniata</taxon>
        <taxon>Vertebrata</taxon>
        <taxon>Euteleostomi</taxon>
        <taxon>Archelosauria</taxon>
        <taxon>Archosauria</taxon>
        <taxon>Dinosauria</taxon>
        <taxon>Saurischia</taxon>
        <taxon>Theropoda</taxon>
        <taxon>Coelurosauria</taxon>
        <taxon>Aves</taxon>
        <taxon>Neognathae</taxon>
        <taxon>Neoaves</taxon>
        <taxon>Gruiformes</taxon>
        <taxon>Gruidae</taxon>
        <taxon>Grus</taxon>
    </lineage>
</organism>
<dbReference type="PANTHER" id="PTHR33332">
    <property type="entry name" value="REVERSE TRANSCRIPTASE DOMAIN-CONTAINING PROTEIN"/>
    <property type="match status" value="1"/>
</dbReference>
<evidence type="ECO:0000313" key="1">
    <source>
        <dbReference type="EMBL" id="GAB0177354.1"/>
    </source>
</evidence>
<comment type="caution">
    <text evidence="1">The sequence shown here is derived from an EMBL/GenBank/DDBJ whole genome shotgun (WGS) entry which is preliminary data.</text>
</comment>
<gene>
    <name evidence="1" type="ORF">GRJ2_000200600</name>
</gene>
<dbReference type="EMBL" id="BAAFJT010000001">
    <property type="protein sequence ID" value="GAB0177354.1"/>
    <property type="molecule type" value="Genomic_DNA"/>
</dbReference>
<keyword evidence="2" id="KW-1185">Reference proteome</keyword>
<dbReference type="AlphaFoldDB" id="A0ABC9VX77"/>
<accession>A0ABC9VX77</accession>
<dbReference type="PRINTS" id="PR01345">
    <property type="entry name" value="CERVTRCPTASE"/>
</dbReference>
<evidence type="ECO:0000313" key="2">
    <source>
        <dbReference type="Proteomes" id="UP001623348"/>
    </source>
</evidence>